<reference evidence="13 14" key="1">
    <citation type="submission" date="2012-08" db="EMBL/GenBank/DDBJ databases">
        <title>Oryza genome evolution.</title>
        <authorList>
            <person name="Wing R.A."/>
        </authorList>
    </citation>
    <scope>NUCLEOTIDE SEQUENCE</scope>
</reference>
<dbReference type="GO" id="GO:0016020">
    <property type="term" value="C:membrane"/>
    <property type="evidence" value="ECO:0007669"/>
    <property type="project" value="UniProtKB-SubCell"/>
</dbReference>
<feature type="transmembrane region" description="Helical" evidence="11">
    <location>
        <begin position="99"/>
        <end position="118"/>
    </location>
</feature>
<dbReference type="GO" id="GO:0005315">
    <property type="term" value="F:phosphate transmembrane transporter activity"/>
    <property type="evidence" value="ECO:0007669"/>
    <property type="project" value="InterPro"/>
</dbReference>
<dbReference type="Pfam" id="PF00083">
    <property type="entry name" value="Sugar_tr"/>
    <property type="match status" value="1"/>
</dbReference>
<sequence length="537" mass="58582">MARERKVLDALDTAKTQWYHFTAVVIAGMGFFTDAYDLFSISLVTKLLGRIYYFNPSSNSPGTLPPNVSAAVNGVAFCGTLAGQLFFGWLGDKMGRKKVYGMTLMLMVICCLASGLSFGSSAKGVMATLCFFRFWLGFGIGGDYPLSATIMSEYANKRTRGAFIAAVFAMQGFGNLTGGIIAIIVSAALKSAFDAPAYRDDRAGSTAPQADYAWRIVLMFGAIPALMTYYWRMKMPETARYTALVAKNDKQAAADMARVLKNLEFADEQEKAAAEEAAAETARREQYGLFSKEFARRHGRHLLGTTVCWFVLDIAFYSQNLFQKDIYTAVEWLPKADTMSALEEMYKISRAQTLVALCGTIPGYWFTLGGFFFMTAFMLGLAVPYHHWTTKGNHVGFVVMYAFTFFFANFGPNSTTFIVPAEIFPARLRSTCHGISSAAGKMGAIVGSFGFLYAAQSTDPSKTDAGYPPGIGVRNSLFFLAGCNVIGFFFTFLVPESKGKSLEELSGENGDVETEQPAAANSYRQTVPDGGSISDLA</sequence>
<dbReference type="AlphaFoldDB" id="A0A0D9W2H1"/>
<evidence type="ECO:0000256" key="11">
    <source>
        <dbReference type="SAM" id="Phobius"/>
    </source>
</evidence>
<keyword evidence="2" id="KW-0813">Transport</keyword>
<reference evidence="13" key="3">
    <citation type="submission" date="2015-04" db="UniProtKB">
        <authorList>
            <consortium name="EnsemblPlants"/>
        </authorList>
    </citation>
    <scope>IDENTIFICATION</scope>
</reference>
<evidence type="ECO:0000256" key="5">
    <source>
        <dbReference type="ARBA" id="ARBA00022847"/>
    </source>
</evidence>
<dbReference type="InterPro" id="IPR005828">
    <property type="entry name" value="MFS_sugar_transport-like"/>
</dbReference>
<evidence type="ECO:0000256" key="8">
    <source>
        <dbReference type="ARBA" id="ARBA00032043"/>
    </source>
</evidence>
<dbReference type="eggNOG" id="KOG0252">
    <property type="taxonomic scope" value="Eukaryota"/>
</dbReference>
<feature type="transmembrane region" description="Helical" evidence="11">
    <location>
        <begin position="354"/>
        <end position="382"/>
    </location>
</feature>
<keyword evidence="14" id="KW-1185">Reference proteome</keyword>
<feature type="transmembrane region" description="Helical" evidence="11">
    <location>
        <begin position="68"/>
        <end position="87"/>
    </location>
</feature>
<keyword evidence="4 11" id="KW-0812">Transmembrane</keyword>
<evidence type="ECO:0000256" key="4">
    <source>
        <dbReference type="ARBA" id="ARBA00022692"/>
    </source>
</evidence>
<feature type="transmembrane region" description="Helical" evidence="11">
    <location>
        <begin position="432"/>
        <end position="455"/>
    </location>
</feature>
<dbReference type="EnsemblPlants" id="LPERR04G02270.1">
    <property type="protein sequence ID" value="LPERR04G02270.1"/>
    <property type="gene ID" value="LPERR04G02270"/>
</dbReference>
<name>A0A0D9W2H1_9ORYZ</name>
<keyword evidence="5" id="KW-0769">Symport</keyword>
<evidence type="ECO:0000313" key="14">
    <source>
        <dbReference type="Proteomes" id="UP000032180"/>
    </source>
</evidence>
<reference evidence="14" key="2">
    <citation type="submission" date="2013-12" db="EMBL/GenBank/DDBJ databases">
        <authorList>
            <person name="Yu Y."/>
            <person name="Lee S."/>
            <person name="de Baynast K."/>
            <person name="Wissotski M."/>
            <person name="Liu L."/>
            <person name="Talag J."/>
            <person name="Goicoechea J."/>
            <person name="Angelova A."/>
            <person name="Jetty R."/>
            <person name="Kudrna D."/>
            <person name="Golser W."/>
            <person name="Rivera L."/>
            <person name="Zhang J."/>
            <person name="Wing R."/>
        </authorList>
    </citation>
    <scope>NUCLEOTIDE SEQUENCE</scope>
</reference>
<feature type="transmembrane region" description="Helical" evidence="11">
    <location>
        <begin position="212"/>
        <end position="231"/>
    </location>
</feature>
<organism evidence="13 14">
    <name type="scientific">Leersia perrieri</name>
    <dbReference type="NCBI Taxonomy" id="77586"/>
    <lineage>
        <taxon>Eukaryota</taxon>
        <taxon>Viridiplantae</taxon>
        <taxon>Streptophyta</taxon>
        <taxon>Embryophyta</taxon>
        <taxon>Tracheophyta</taxon>
        <taxon>Spermatophyta</taxon>
        <taxon>Magnoliopsida</taxon>
        <taxon>Liliopsida</taxon>
        <taxon>Poales</taxon>
        <taxon>Poaceae</taxon>
        <taxon>BOP clade</taxon>
        <taxon>Oryzoideae</taxon>
        <taxon>Oryzeae</taxon>
        <taxon>Oryzinae</taxon>
        <taxon>Leersia</taxon>
    </lineage>
</organism>
<evidence type="ECO:0000256" key="9">
    <source>
        <dbReference type="ARBA" id="ARBA00044504"/>
    </source>
</evidence>
<keyword evidence="3" id="KW-0592">Phosphate transport</keyword>
<evidence type="ECO:0000256" key="3">
    <source>
        <dbReference type="ARBA" id="ARBA00022592"/>
    </source>
</evidence>
<keyword evidence="6 11" id="KW-1133">Transmembrane helix</keyword>
<dbReference type="Gene3D" id="1.20.1250.20">
    <property type="entry name" value="MFS general substrate transporter like domains"/>
    <property type="match status" value="2"/>
</dbReference>
<protein>
    <recommendedName>
        <fullName evidence="8">H(+)/Pi cotransporter</fullName>
    </recommendedName>
</protein>
<dbReference type="InterPro" id="IPR036259">
    <property type="entry name" value="MFS_trans_sf"/>
</dbReference>
<evidence type="ECO:0000256" key="2">
    <source>
        <dbReference type="ARBA" id="ARBA00022448"/>
    </source>
</evidence>
<dbReference type="GO" id="GO:0006817">
    <property type="term" value="P:phosphate ion transport"/>
    <property type="evidence" value="ECO:0007669"/>
    <property type="project" value="UniProtKB-KW"/>
</dbReference>
<dbReference type="PANTHER" id="PTHR24064">
    <property type="entry name" value="SOLUTE CARRIER FAMILY 22 MEMBER"/>
    <property type="match status" value="1"/>
</dbReference>
<dbReference type="InterPro" id="IPR020846">
    <property type="entry name" value="MFS_dom"/>
</dbReference>
<evidence type="ECO:0000313" key="13">
    <source>
        <dbReference type="EnsemblPlants" id="LPERR04G02270.1"/>
    </source>
</evidence>
<accession>A0A0D9W2H1</accession>
<dbReference type="PROSITE" id="PS50850">
    <property type="entry name" value="MFS"/>
    <property type="match status" value="1"/>
</dbReference>
<feature type="transmembrane region" description="Helical" evidence="11">
    <location>
        <begin position="475"/>
        <end position="494"/>
    </location>
</feature>
<comment type="subcellular location">
    <subcellularLocation>
        <location evidence="1">Membrane</location>
        <topology evidence="1">Multi-pass membrane protein</topology>
    </subcellularLocation>
</comment>
<proteinExistence type="inferred from homology"/>
<evidence type="ECO:0000259" key="12">
    <source>
        <dbReference type="PROSITE" id="PS50850"/>
    </source>
</evidence>
<keyword evidence="7 11" id="KW-0472">Membrane</keyword>
<feature type="domain" description="Major facilitator superfamily (MFS) profile" evidence="12">
    <location>
        <begin position="23"/>
        <end position="499"/>
    </location>
</feature>
<dbReference type="HOGENOM" id="CLU_001265_46_14_1"/>
<evidence type="ECO:0000256" key="6">
    <source>
        <dbReference type="ARBA" id="ARBA00022989"/>
    </source>
</evidence>
<dbReference type="NCBIfam" id="TIGR00887">
    <property type="entry name" value="2A0109"/>
    <property type="match status" value="1"/>
</dbReference>
<dbReference type="GO" id="GO:0015293">
    <property type="term" value="F:symporter activity"/>
    <property type="evidence" value="ECO:0007669"/>
    <property type="project" value="UniProtKB-KW"/>
</dbReference>
<evidence type="ECO:0000256" key="7">
    <source>
        <dbReference type="ARBA" id="ARBA00023136"/>
    </source>
</evidence>
<dbReference type="InterPro" id="IPR004738">
    <property type="entry name" value="Phos_permease"/>
</dbReference>
<feature type="transmembrane region" description="Helical" evidence="11">
    <location>
        <begin position="21"/>
        <end position="48"/>
    </location>
</feature>
<feature type="region of interest" description="Disordered" evidence="10">
    <location>
        <begin position="502"/>
        <end position="537"/>
    </location>
</feature>
<evidence type="ECO:0000256" key="1">
    <source>
        <dbReference type="ARBA" id="ARBA00004141"/>
    </source>
</evidence>
<dbReference type="Proteomes" id="UP000032180">
    <property type="component" value="Chromosome 4"/>
</dbReference>
<evidence type="ECO:0000256" key="10">
    <source>
        <dbReference type="SAM" id="MobiDB-lite"/>
    </source>
</evidence>
<dbReference type="STRING" id="77586.A0A0D9W2H1"/>
<dbReference type="SUPFAM" id="SSF103473">
    <property type="entry name" value="MFS general substrate transporter"/>
    <property type="match status" value="1"/>
</dbReference>
<dbReference type="FunFam" id="1.20.1250.20:FF:000175">
    <property type="entry name" value="Inorganic phosphate transporter 1-6"/>
    <property type="match status" value="1"/>
</dbReference>
<dbReference type="Gramene" id="LPERR04G02270.1">
    <property type="protein sequence ID" value="LPERR04G02270.1"/>
    <property type="gene ID" value="LPERR04G02270"/>
</dbReference>
<dbReference type="CDD" id="cd17364">
    <property type="entry name" value="MFS_PhT"/>
    <property type="match status" value="1"/>
</dbReference>
<feature type="transmembrane region" description="Helical" evidence="11">
    <location>
        <begin position="394"/>
        <end position="411"/>
    </location>
</feature>
<comment type="similarity">
    <text evidence="9">Belongs to the major facilitator superfamily. Phosphate:H(+) symporter (TC 2.A.1.9) family.</text>
</comment>
<feature type="transmembrane region" description="Helical" evidence="11">
    <location>
        <begin position="162"/>
        <end position="189"/>
    </location>
</feature>